<evidence type="ECO:0000313" key="2">
    <source>
        <dbReference type="EMBL" id="MEN5377781.1"/>
    </source>
</evidence>
<dbReference type="Pfam" id="PF00534">
    <property type="entry name" value="Glycos_transf_1"/>
    <property type="match status" value="1"/>
</dbReference>
<evidence type="ECO:0000313" key="3">
    <source>
        <dbReference type="Proteomes" id="UP001409291"/>
    </source>
</evidence>
<protein>
    <submittedName>
        <fullName evidence="2">Glycosyltransferase family 4 protein</fullName>
    </submittedName>
</protein>
<dbReference type="PANTHER" id="PTHR12526:SF572">
    <property type="entry name" value="BLL5144 PROTEIN"/>
    <property type="match status" value="1"/>
</dbReference>
<dbReference type="Gene3D" id="3.40.50.2000">
    <property type="entry name" value="Glycogen Phosphorylase B"/>
    <property type="match status" value="2"/>
</dbReference>
<organism evidence="2 3">
    <name type="scientific">Sphingobacterium kitahiroshimense</name>
    <dbReference type="NCBI Taxonomy" id="470446"/>
    <lineage>
        <taxon>Bacteria</taxon>
        <taxon>Pseudomonadati</taxon>
        <taxon>Bacteroidota</taxon>
        <taxon>Sphingobacteriia</taxon>
        <taxon>Sphingobacteriales</taxon>
        <taxon>Sphingobacteriaceae</taxon>
        <taxon>Sphingobacterium</taxon>
    </lineage>
</organism>
<reference evidence="2 3" key="1">
    <citation type="submission" date="2024-04" db="EMBL/GenBank/DDBJ databases">
        <title>WGS of bacteria from Torrens River.</title>
        <authorList>
            <person name="Wyrsch E.R."/>
            <person name="Drigo B."/>
        </authorList>
    </citation>
    <scope>NUCLEOTIDE SEQUENCE [LARGE SCALE GENOMIC DNA]</scope>
    <source>
        <strain evidence="2 3">TWI391</strain>
    </source>
</reference>
<dbReference type="PANTHER" id="PTHR12526">
    <property type="entry name" value="GLYCOSYLTRANSFERASE"/>
    <property type="match status" value="1"/>
</dbReference>
<sequence length="738" mass="85355">MKIAYISTYLPKQCGIATFTNDLLQSIDHQDSTITQHIIALSDRPYSYNEEVVFEINPQQQLDYIQAANFINENKYDCVVLEHEYGIFGGNSGVYILSLINLLHMPLLVNLHTILEKPNIDERAILIEIAKRASIVVVMSSYAIGLLQKIYHVHENKIRLIPHGVPAFDYQQNDAKEKLQLTDRRIILTFGFIARNKGIETVIHALPKVVQEYPNTVYLIVGKTHPNVLLESGEEYREYLTALIKQMGLENNIIFVNDFVSNETLTTYLTACDIYITPYINEAQITSGTLSFAVGAGAAVLSTPYWHAKDLLADGRGILFDFKNHKELKNILIDLFDNPKKLEELRSRARHHGEKMTWNKLGGSYVKLLQKLSSTQVNLDTDIKITMLERFPKFRWDHLDRLTNYVGIIQHATFATPNYREGYCLDDNARALLVSLMQYEAFGEKDTRKRISTYLNYIYYAQREDGLFHNFMNFQNEFLEEVGSEDSFGRAIWALGYLFNTAPFVDFYQLGSNMFFKAMPHFENLKSIRAIAYTMMGIAEYLKQQPNDERVTELLRKLAFKLVHEYDSSADDEWKWFEPVLAYDNAIIPLAILMSTKYLNDDKLRKIGFSSFYFLENIIMQNGFLSIIGNQKWAKQNQNISKFGQQPIDVTATVLLFREVFEITKNEEYFEKMIRSFEWFLGENDLKLPLYDHSTKGCCDGLETYGINRNQGAESTLCYFIAYLTVYKSLKIKFQVEE</sequence>
<dbReference type="EMBL" id="JBDJNQ010000004">
    <property type="protein sequence ID" value="MEN5377781.1"/>
    <property type="molecule type" value="Genomic_DNA"/>
</dbReference>
<dbReference type="SUPFAM" id="SSF53756">
    <property type="entry name" value="UDP-Glycosyltransferase/glycogen phosphorylase"/>
    <property type="match status" value="1"/>
</dbReference>
<dbReference type="InterPro" id="IPR001296">
    <property type="entry name" value="Glyco_trans_1"/>
</dbReference>
<dbReference type="Proteomes" id="UP001409291">
    <property type="component" value="Unassembled WGS sequence"/>
</dbReference>
<comment type="caution">
    <text evidence="2">The sequence shown here is derived from an EMBL/GenBank/DDBJ whole genome shotgun (WGS) entry which is preliminary data.</text>
</comment>
<feature type="domain" description="Glycosyl transferase family 1" evidence="1">
    <location>
        <begin position="174"/>
        <end position="351"/>
    </location>
</feature>
<evidence type="ECO:0000259" key="1">
    <source>
        <dbReference type="Pfam" id="PF00534"/>
    </source>
</evidence>
<accession>A0ABV0BSM2</accession>
<dbReference type="CDD" id="cd03822">
    <property type="entry name" value="GT4_mannosyltransferase-like"/>
    <property type="match status" value="1"/>
</dbReference>
<dbReference type="RefSeq" id="WP_183912384.1">
    <property type="nucleotide sequence ID" value="NZ_JBDJLH010000002.1"/>
</dbReference>
<name>A0ABV0BSM2_9SPHI</name>
<keyword evidence="3" id="KW-1185">Reference proteome</keyword>
<gene>
    <name evidence="2" type="ORF">ABE541_10940</name>
</gene>
<proteinExistence type="predicted"/>